<evidence type="ECO:0000313" key="8">
    <source>
        <dbReference type="EMBL" id="EOX92790.1"/>
    </source>
</evidence>
<dbReference type="InterPro" id="IPR035669">
    <property type="entry name" value="SGNH_plant_lipase-like"/>
</dbReference>
<keyword evidence="4" id="KW-0732">Signal</keyword>
<keyword evidence="5" id="KW-0378">Hydrolase</keyword>
<evidence type="ECO:0000256" key="4">
    <source>
        <dbReference type="ARBA" id="ARBA00022729"/>
    </source>
</evidence>
<evidence type="ECO:0000256" key="6">
    <source>
        <dbReference type="ARBA" id="ARBA00022963"/>
    </source>
</evidence>
<dbReference type="Gramene" id="EOX92790">
    <property type="protein sequence ID" value="EOX92790"/>
    <property type="gene ID" value="TCM_001666"/>
</dbReference>
<dbReference type="STRING" id="3641.A0A061DJM2"/>
<reference evidence="8 9" key="1">
    <citation type="journal article" date="2013" name="Genome Biol.">
        <title>The genome sequence of the most widely cultivated cacao type and its use to identify candidate genes regulating pod color.</title>
        <authorList>
            <person name="Motamayor J.C."/>
            <person name="Mockaitis K."/>
            <person name="Schmutz J."/>
            <person name="Haiminen N."/>
            <person name="Iii D.L."/>
            <person name="Cornejo O."/>
            <person name="Findley S.D."/>
            <person name="Zheng P."/>
            <person name="Utro F."/>
            <person name="Royaert S."/>
            <person name="Saski C."/>
            <person name="Jenkins J."/>
            <person name="Podicheti R."/>
            <person name="Zhao M."/>
            <person name="Scheffler B.E."/>
            <person name="Stack J.C."/>
            <person name="Feltus F.A."/>
            <person name="Mustiga G.M."/>
            <person name="Amores F."/>
            <person name="Phillips W."/>
            <person name="Marelli J.P."/>
            <person name="May G.D."/>
            <person name="Shapiro H."/>
            <person name="Ma J."/>
            <person name="Bustamante C.D."/>
            <person name="Schnell R.J."/>
            <person name="Main D."/>
            <person name="Gilbert D."/>
            <person name="Parida L."/>
            <person name="Kuhn D.N."/>
        </authorList>
    </citation>
    <scope>NUCLEOTIDE SEQUENCE [LARGE SCALE GENOMIC DNA]</scope>
    <source>
        <strain evidence="9">cv. Matina 1-6</strain>
    </source>
</reference>
<keyword evidence="3" id="KW-0964">Secreted</keyword>
<dbReference type="HOGENOM" id="CLU_015101_0_0_1"/>
<evidence type="ECO:0000256" key="3">
    <source>
        <dbReference type="ARBA" id="ARBA00022525"/>
    </source>
</evidence>
<keyword evidence="7" id="KW-0443">Lipid metabolism</keyword>
<dbReference type="GO" id="GO:0016788">
    <property type="term" value="F:hydrolase activity, acting on ester bonds"/>
    <property type="evidence" value="ECO:0007669"/>
    <property type="project" value="InterPro"/>
</dbReference>
<dbReference type="EMBL" id="CM001879">
    <property type="protein sequence ID" value="EOX92790.1"/>
    <property type="molecule type" value="Genomic_DNA"/>
</dbReference>
<keyword evidence="9" id="KW-1185">Reference proteome</keyword>
<gene>
    <name evidence="8" type="ORF">TCM_001666</name>
</gene>
<proteinExistence type="inferred from homology"/>
<dbReference type="Proteomes" id="UP000026915">
    <property type="component" value="Chromosome 1"/>
</dbReference>
<comment type="similarity">
    <text evidence="2">Belongs to the 'GDSL' lipolytic enzyme family.</text>
</comment>
<dbReference type="PANTHER" id="PTHR45650:SF32">
    <property type="entry name" value="GDSL-LIKE LIPASE_ACYLHYDROLASE"/>
    <property type="match status" value="1"/>
</dbReference>
<dbReference type="Gene3D" id="3.40.50.1110">
    <property type="entry name" value="SGNH hydrolase"/>
    <property type="match status" value="1"/>
</dbReference>
<dbReference type="GO" id="GO:0005576">
    <property type="term" value="C:extracellular region"/>
    <property type="evidence" value="ECO:0007669"/>
    <property type="project" value="UniProtKB-SubCell"/>
</dbReference>
<dbReference type="AlphaFoldDB" id="A0A061DJM2"/>
<dbReference type="Pfam" id="PF00657">
    <property type="entry name" value="Lipase_GDSL"/>
    <property type="match status" value="1"/>
</dbReference>
<evidence type="ECO:0000256" key="7">
    <source>
        <dbReference type="ARBA" id="ARBA00023098"/>
    </source>
</evidence>
<dbReference type="SUPFAM" id="SSF52266">
    <property type="entry name" value="SGNH hydrolase"/>
    <property type="match status" value="1"/>
</dbReference>
<dbReference type="GO" id="GO:0016042">
    <property type="term" value="P:lipid catabolic process"/>
    <property type="evidence" value="ECO:0007669"/>
    <property type="project" value="UniProtKB-KW"/>
</dbReference>
<dbReference type="InParanoid" id="A0A061DJM2"/>
<evidence type="ECO:0000256" key="2">
    <source>
        <dbReference type="ARBA" id="ARBA00008668"/>
    </source>
</evidence>
<dbReference type="PANTHER" id="PTHR45650">
    <property type="entry name" value="GDSL-LIKE LIPASE/ACYLHYDROLASE-RELATED"/>
    <property type="match status" value="1"/>
</dbReference>
<comment type="subcellular location">
    <subcellularLocation>
        <location evidence="1">Secreted</location>
    </subcellularLocation>
</comment>
<dbReference type="FunCoup" id="A0A061DJM2">
    <property type="interactions" value="48"/>
</dbReference>
<dbReference type="InterPro" id="IPR036514">
    <property type="entry name" value="SGNH_hydro_sf"/>
</dbReference>
<sequence>MEISCYAVSQITVYLVSFSESDGMEVGRAPAQFPAMFVLGDSLVDNGNNNGLSSLAKSNYLPYGIDFPGGPTGRFSNGNTIVDFLGDLLGLPLLPAFTATFTGERDVRSGVNFASAAAGILDESGLNLVNSYPTLVIVTHGDRFSLSQQVQNLGSTLNQLRNQMDEVELKQYLRKSLVVMNIGSNDYINNYLKPSFYSSSSTYNPEDYADLLIMNYAGQIMALYRLGLRKFLLAGIGPLGCIPNQLATGLAPPGKCVSAVNDMVRIFNKRLKSLVDQLNANHTDAGAIFVYGNTYGAFNDILGSPATYGFSATDRGCCGIGRNRGQITCLPFSIPCSNRDEYIFWDAYHPTQAFNEIIAQEAYSGSQSACYPINVKQMAQV</sequence>
<protein>
    <submittedName>
        <fullName evidence="8">GDSL-like Lipase/Acylhydrolase superfamily protein, putative</fullName>
    </submittedName>
</protein>
<dbReference type="InterPro" id="IPR001087">
    <property type="entry name" value="GDSL"/>
</dbReference>
<organism evidence="8 9">
    <name type="scientific">Theobroma cacao</name>
    <name type="common">Cacao</name>
    <name type="synonym">Cocoa</name>
    <dbReference type="NCBI Taxonomy" id="3641"/>
    <lineage>
        <taxon>Eukaryota</taxon>
        <taxon>Viridiplantae</taxon>
        <taxon>Streptophyta</taxon>
        <taxon>Embryophyta</taxon>
        <taxon>Tracheophyta</taxon>
        <taxon>Spermatophyta</taxon>
        <taxon>Magnoliopsida</taxon>
        <taxon>eudicotyledons</taxon>
        <taxon>Gunneridae</taxon>
        <taxon>Pentapetalae</taxon>
        <taxon>rosids</taxon>
        <taxon>malvids</taxon>
        <taxon>Malvales</taxon>
        <taxon>Malvaceae</taxon>
        <taxon>Byttnerioideae</taxon>
        <taxon>Theobroma</taxon>
    </lineage>
</organism>
<dbReference type="CDD" id="cd01837">
    <property type="entry name" value="SGNH_plant_lipase_like"/>
    <property type="match status" value="1"/>
</dbReference>
<accession>A0A061DJM2</accession>
<keyword evidence="6" id="KW-0442">Lipid degradation</keyword>
<evidence type="ECO:0000313" key="9">
    <source>
        <dbReference type="Proteomes" id="UP000026915"/>
    </source>
</evidence>
<evidence type="ECO:0000256" key="1">
    <source>
        <dbReference type="ARBA" id="ARBA00004613"/>
    </source>
</evidence>
<dbReference type="OMA" id="EKAYNGP"/>
<name>A0A061DJM2_THECC</name>
<dbReference type="eggNOG" id="ENOG502QSW9">
    <property type="taxonomic scope" value="Eukaryota"/>
</dbReference>
<evidence type="ECO:0000256" key="5">
    <source>
        <dbReference type="ARBA" id="ARBA00022801"/>
    </source>
</evidence>
<dbReference type="InterPro" id="IPR051238">
    <property type="entry name" value="GDSL_esterase/lipase"/>
</dbReference>